<dbReference type="GO" id="GO:0016831">
    <property type="term" value="F:carboxy-lyase activity"/>
    <property type="evidence" value="ECO:0007669"/>
    <property type="project" value="UniProtKB-KW"/>
</dbReference>
<evidence type="ECO:0000313" key="11">
    <source>
        <dbReference type="Proteomes" id="UP000316217"/>
    </source>
</evidence>
<dbReference type="EMBL" id="RCOS01000125">
    <property type="protein sequence ID" value="RSN73230.1"/>
    <property type="molecule type" value="Genomic_DNA"/>
</dbReference>
<keyword evidence="8" id="KW-0808">Transferase</keyword>
<dbReference type="SUPFAM" id="SSF53383">
    <property type="entry name" value="PLP-dependent transferases"/>
    <property type="match status" value="1"/>
</dbReference>
<dbReference type="InterPro" id="IPR015421">
    <property type="entry name" value="PyrdxlP-dep_Trfase_major"/>
</dbReference>
<evidence type="ECO:0000256" key="2">
    <source>
        <dbReference type="ARBA" id="ARBA00010671"/>
    </source>
</evidence>
<dbReference type="InterPro" id="IPR008286">
    <property type="entry name" value="Prn/Lys/Arg_de-COase_C"/>
</dbReference>
<comment type="cofactor">
    <cofactor evidence="1">
        <name>pyridoxal 5'-phosphate</name>
        <dbReference type="ChEBI" id="CHEBI:597326"/>
    </cofactor>
</comment>
<evidence type="ECO:0000259" key="7">
    <source>
        <dbReference type="Pfam" id="PF03711"/>
    </source>
</evidence>
<dbReference type="InterPro" id="IPR015424">
    <property type="entry name" value="PyrdxlP-dep_Trfase"/>
</dbReference>
<dbReference type="RefSeq" id="WP_125671995.1">
    <property type="nucleotide sequence ID" value="NZ_RCOS01000125.1"/>
</dbReference>
<comment type="similarity">
    <text evidence="2">Belongs to the Orn/Lys/Arg decarboxylase class-I family.</text>
</comment>
<organism evidence="8 10">
    <name type="scientific">Candidatus Methanodesulfokora washburnensis</name>
    <dbReference type="NCBI Taxonomy" id="2478471"/>
    <lineage>
        <taxon>Archaea</taxon>
        <taxon>Thermoproteota</taxon>
        <taxon>Candidatus Korarchaeia</taxon>
        <taxon>Candidatus Korarchaeia incertae sedis</taxon>
        <taxon>Candidatus Methanodesulfokora</taxon>
    </lineage>
</organism>
<dbReference type="Pfam" id="PF03711">
    <property type="entry name" value="OKR_DC_1_C"/>
    <property type="match status" value="1"/>
</dbReference>
<evidence type="ECO:0000256" key="5">
    <source>
        <dbReference type="ARBA" id="ARBA00023239"/>
    </source>
</evidence>
<proteinExistence type="inferred from homology"/>
<accession>A0A429GH68</accession>
<feature type="domain" description="Orn/Lys/Arg decarboxylases family 1 pyridoxal-P attachment site" evidence="6">
    <location>
        <begin position="35"/>
        <end position="359"/>
    </location>
</feature>
<dbReference type="InterPro" id="IPR000310">
    <property type="entry name" value="Orn/Lys/Arg_deCO2ase_major_dom"/>
</dbReference>
<dbReference type="AlphaFoldDB" id="A0A429GH68"/>
<dbReference type="OrthoDB" id="104944at2157"/>
<dbReference type="Proteomes" id="UP000316217">
    <property type="component" value="Unassembled WGS sequence"/>
</dbReference>
<protein>
    <submittedName>
        <fullName evidence="8">Aminotransferase class I/II-fold pyridoxal phosphate-dependent enzyme</fullName>
    </submittedName>
</protein>
<dbReference type="PANTHER" id="PTHR43277:SF4">
    <property type="entry name" value="ARGININE DECARBOXYLASE"/>
    <property type="match status" value="1"/>
</dbReference>
<sequence>MDLVDLLNNEVGKYIRWCTPSVLQEAKKVTDIYGSDVSASFSLHGNPIEITGIFEEAMERAAKLYNADRTLFSVNGSTGSVYVVMRYLSLMYGNPLILVTRNIHISVQNACEDFGIRFRFIKSYYDPEIDSLIPPTPDDVKEALERNPEATAVLLSNPTYEGLSCRLRDIVRVVNNFDSSIIVIVDEAWGAHFKFSEKLPETAMDAGADVSIQSTHKQGGSLQQTGMIHWKERVIDSDLMLDAYRGYATTSPSYHLLASLDAARSHLERRGREEVERIIRISEIFREKLRGIRGLRIMDDEMLEKWKDHISGMDLTKTQIVLTNFDITGFQLDNMLQANYRIVPEKADYNSILFLATFQLKEESVEPTVNAIEDSLKDRHSMNRKSLLLPPLRCDSPKIEPYLVRRMPKKLVSRRVPLDLAQGLVSAENIVSYPPGIPILIKGFLIRKEDIDYIREVKRAGGIIIAKDMSLREVEVLRPP</sequence>
<dbReference type="Proteomes" id="UP000277582">
    <property type="component" value="Unassembled WGS sequence"/>
</dbReference>
<evidence type="ECO:0000256" key="1">
    <source>
        <dbReference type="ARBA" id="ARBA00001933"/>
    </source>
</evidence>
<dbReference type="Gene3D" id="3.90.105.10">
    <property type="entry name" value="Molybdopterin biosynthesis moea protein, domain 2"/>
    <property type="match status" value="1"/>
</dbReference>
<evidence type="ECO:0000313" key="9">
    <source>
        <dbReference type="EMBL" id="RZN63601.1"/>
    </source>
</evidence>
<dbReference type="PANTHER" id="PTHR43277">
    <property type="entry name" value="ARGININE DECARBOXYLASE"/>
    <property type="match status" value="1"/>
</dbReference>
<keyword evidence="5" id="KW-0456">Lyase</keyword>
<gene>
    <name evidence="8" type="ORF">D6D85_10915</name>
    <name evidence="9" type="ORF">EF810_00515</name>
</gene>
<keyword evidence="3" id="KW-0210">Decarboxylase</keyword>
<dbReference type="Pfam" id="PF01276">
    <property type="entry name" value="OKR_DC_1"/>
    <property type="match status" value="1"/>
</dbReference>
<evidence type="ECO:0000259" key="6">
    <source>
        <dbReference type="Pfam" id="PF01276"/>
    </source>
</evidence>
<reference evidence="8 10" key="1">
    <citation type="submission" date="2018-10" db="EMBL/GenBank/DDBJ databases">
        <title>Co-occurring genomic capacity for anaerobic methane metabolism and dissimilatory sulfite reduction discovered in the Korarchaeota.</title>
        <authorList>
            <person name="Mckay L.J."/>
            <person name="Dlakic M."/>
            <person name="Fields M.W."/>
            <person name="Delmont T.O."/>
            <person name="Eren A.M."/>
            <person name="Jay Z.J."/>
            <person name="Klingelsmith K.B."/>
            <person name="Rusch D.B."/>
            <person name="Inskeep W.P."/>
        </authorList>
    </citation>
    <scope>NUCLEOTIDE SEQUENCE [LARGE SCALE GENOMIC DNA]</scope>
    <source>
        <strain evidence="8 10">MDKW</strain>
    </source>
</reference>
<keyword evidence="8" id="KW-0032">Aminotransferase</keyword>
<dbReference type="InterPro" id="IPR052357">
    <property type="entry name" value="Orn_Lys_Arg_decarboxylase-I"/>
</dbReference>
<evidence type="ECO:0000256" key="3">
    <source>
        <dbReference type="ARBA" id="ARBA00022793"/>
    </source>
</evidence>
<name>A0A429GH68_9CREN</name>
<evidence type="ECO:0000313" key="10">
    <source>
        <dbReference type="Proteomes" id="UP000277582"/>
    </source>
</evidence>
<evidence type="ECO:0000256" key="4">
    <source>
        <dbReference type="ARBA" id="ARBA00022898"/>
    </source>
</evidence>
<feature type="domain" description="Orn/Lys/Arg decarboxylase C-terminal" evidence="7">
    <location>
        <begin position="414"/>
        <end position="458"/>
    </location>
</feature>
<evidence type="ECO:0000313" key="8">
    <source>
        <dbReference type="EMBL" id="RSN73230.1"/>
    </source>
</evidence>
<keyword evidence="4" id="KW-0663">Pyridoxal phosphate</keyword>
<dbReference type="EMBL" id="RXII01000008">
    <property type="protein sequence ID" value="RZN63601.1"/>
    <property type="molecule type" value="Genomic_DNA"/>
</dbReference>
<comment type="caution">
    <text evidence="8">The sequence shown here is derived from an EMBL/GenBank/DDBJ whole genome shotgun (WGS) entry which is preliminary data.</text>
</comment>
<dbReference type="GO" id="GO:0008483">
    <property type="term" value="F:transaminase activity"/>
    <property type="evidence" value="ECO:0007669"/>
    <property type="project" value="UniProtKB-KW"/>
</dbReference>
<dbReference type="Gene3D" id="3.40.640.10">
    <property type="entry name" value="Type I PLP-dependent aspartate aminotransferase-like (Major domain)"/>
    <property type="match status" value="1"/>
</dbReference>
<keyword evidence="10" id="KW-1185">Reference proteome</keyword>
<reference evidence="9 11" key="2">
    <citation type="journal article" date="2019" name="Nat. Microbiol.">
        <title>Wide diversity of methane and short-chain alkane metabolisms in uncultured archaea.</title>
        <authorList>
            <person name="Borrel G."/>
            <person name="Adam P.S."/>
            <person name="McKay L.J."/>
            <person name="Chen L.X."/>
            <person name="Sierra-Garcia I.N."/>
            <person name="Sieber C.M."/>
            <person name="Letourneur Q."/>
            <person name="Ghozlane A."/>
            <person name="Andersen G.L."/>
            <person name="Li W.J."/>
            <person name="Hallam S.J."/>
            <person name="Muyzer G."/>
            <person name="de Oliveira V.M."/>
            <person name="Inskeep W.P."/>
            <person name="Banfield J.F."/>
            <person name="Gribaldo S."/>
        </authorList>
    </citation>
    <scope>NUCLEOTIDE SEQUENCE [LARGE SCALE GENOMIC DNA]</scope>
    <source>
        <strain evidence="9">NM4</strain>
    </source>
</reference>